<evidence type="ECO:0000313" key="9">
    <source>
        <dbReference type="EMBL" id="GJN32867.1"/>
    </source>
</evidence>
<dbReference type="SMART" id="SM00220">
    <property type="entry name" value="S_TKc"/>
    <property type="match status" value="1"/>
</dbReference>
<dbReference type="SUPFAM" id="SSF56112">
    <property type="entry name" value="Protein kinase-like (PK-like)"/>
    <property type="match status" value="1"/>
</dbReference>
<keyword evidence="2 5" id="KW-0547">Nucleotide-binding</keyword>
<evidence type="ECO:0000256" key="6">
    <source>
        <dbReference type="SAM" id="MobiDB-lite"/>
    </source>
</evidence>
<dbReference type="EMBL" id="BQKI01000084">
    <property type="protein sequence ID" value="GJN32867.1"/>
    <property type="molecule type" value="Genomic_DNA"/>
</dbReference>
<evidence type="ECO:0000256" key="7">
    <source>
        <dbReference type="SAM" id="Phobius"/>
    </source>
</evidence>
<keyword evidence="1" id="KW-0808">Transferase</keyword>
<organism evidence="9 10">
    <name type="scientific">Eleusine coracana subsp. coracana</name>
    <dbReference type="NCBI Taxonomy" id="191504"/>
    <lineage>
        <taxon>Eukaryota</taxon>
        <taxon>Viridiplantae</taxon>
        <taxon>Streptophyta</taxon>
        <taxon>Embryophyta</taxon>
        <taxon>Tracheophyta</taxon>
        <taxon>Spermatophyta</taxon>
        <taxon>Magnoliopsida</taxon>
        <taxon>Liliopsida</taxon>
        <taxon>Poales</taxon>
        <taxon>Poaceae</taxon>
        <taxon>PACMAD clade</taxon>
        <taxon>Chloridoideae</taxon>
        <taxon>Cynodonteae</taxon>
        <taxon>Eleusininae</taxon>
        <taxon>Eleusine</taxon>
    </lineage>
</organism>
<dbReference type="Gene3D" id="1.10.510.10">
    <property type="entry name" value="Transferase(Phosphotransferase) domain 1"/>
    <property type="match status" value="1"/>
</dbReference>
<dbReference type="InterPro" id="IPR013320">
    <property type="entry name" value="ConA-like_dom_sf"/>
</dbReference>
<comment type="caution">
    <text evidence="9">The sequence shown here is derived from an EMBL/GenBank/DDBJ whole genome shotgun (WGS) entry which is preliminary data.</text>
</comment>
<dbReference type="PROSITE" id="PS50011">
    <property type="entry name" value="PROTEIN_KINASE_DOM"/>
    <property type="match status" value="1"/>
</dbReference>
<evidence type="ECO:0000256" key="2">
    <source>
        <dbReference type="ARBA" id="ARBA00022741"/>
    </source>
</evidence>
<keyword evidence="7" id="KW-0812">Transmembrane</keyword>
<dbReference type="InterPro" id="IPR017441">
    <property type="entry name" value="Protein_kinase_ATP_BS"/>
</dbReference>
<protein>
    <recommendedName>
        <fullName evidence="8">Protein kinase domain-containing protein</fullName>
    </recommendedName>
</protein>
<evidence type="ECO:0000256" key="4">
    <source>
        <dbReference type="ARBA" id="ARBA00022840"/>
    </source>
</evidence>
<dbReference type="InterPro" id="IPR008271">
    <property type="entry name" value="Ser/Thr_kinase_AS"/>
</dbReference>
<evidence type="ECO:0000259" key="8">
    <source>
        <dbReference type="PROSITE" id="PS50011"/>
    </source>
</evidence>
<keyword evidence="3" id="KW-0418">Kinase</keyword>
<feature type="domain" description="Protein kinase" evidence="8">
    <location>
        <begin position="329"/>
        <end position="621"/>
    </location>
</feature>
<keyword evidence="4 5" id="KW-0067">ATP-binding</keyword>
<feature type="transmembrane region" description="Helical" evidence="7">
    <location>
        <begin position="261"/>
        <end position="289"/>
    </location>
</feature>
<evidence type="ECO:0000256" key="3">
    <source>
        <dbReference type="ARBA" id="ARBA00022777"/>
    </source>
</evidence>
<keyword evidence="10" id="KW-1185">Reference proteome</keyword>
<dbReference type="Gene3D" id="2.60.120.200">
    <property type="match status" value="1"/>
</dbReference>
<dbReference type="InterPro" id="IPR050528">
    <property type="entry name" value="L-type_Lectin-RKs"/>
</dbReference>
<proteinExistence type="predicted"/>
<accession>A0AAV5FD14</accession>
<keyword evidence="7" id="KW-0472">Membrane</keyword>
<dbReference type="GO" id="GO:0005524">
    <property type="term" value="F:ATP binding"/>
    <property type="evidence" value="ECO:0007669"/>
    <property type="project" value="UniProtKB-UniRule"/>
</dbReference>
<feature type="region of interest" description="Disordered" evidence="6">
    <location>
        <begin position="677"/>
        <end position="696"/>
    </location>
</feature>
<evidence type="ECO:0000256" key="1">
    <source>
        <dbReference type="ARBA" id="ARBA00022679"/>
    </source>
</evidence>
<dbReference type="SUPFAM" id="SSF49899">
    <property type="entry name" value="Concanavalin A-like lectins/glucanases"/>
    <property type="match status" value="1"/>
</dbReference>
<dbReference type="PANTHER" id="PTHR27007">
    <property type="match status" value="1"/>
</dbReference>
<dbReference type="Proteomes" id="UP001054889">
    <property type="component" value="Unassembled WGS sequence"/>
</dbReference>
<keyword evidence="7" id="KW-1133">Transmembrane helix</keyword>
<reference evidence="9" key="1">
    <citation type="journal article" date="2018" name="DNA Res.">
        <title>Multiple hybrid de novo genome assembly of finger millet, an orphan allotetraploid crop.</title>
        <authorList>
            <person name="Hatakeyama M."/>
            <person name="Aluri S."/>
            <person name="Balachadran M.T."/>
            <person name="Sivarajan S.R."/>
            <person name="Patrignani A."/>
            <person name="Gruter S."/>
            <person name="Poveda L."/>
            <person name="Shimizu-Inatsugi R."/>
            <person name="Baeten J."/>
            <person name="Francoijs K.J."/>
            <person name="Nataraja K.N."/>
            <person name="Reddy Y.A.N."/>
            <person name="Phadnis S."/>
            <person name="Ravikumar R.L."/>
            <person name="Schlapbach R."/>
            <person name="Sreeman S.M."/>
            <person name="Shimizu K.K."/>
        </authorList>
    </citation>
    <scope>NUCLEOTIDE SEQUENCE</scope>
</reference>
<evidence type="ECO:0000256" key="5">
    <source>
        <dbReference type="PROSITE-ProRule" id="PRU10141"/>
    </source>
</evidence>
<name>A0AAV5FD14_ELECO</name>
<dbReference type="GO" id="GO:0004672">
    <property type="term" value="F:protein kinase activity"/>
    <property type="evidence" value="ECO:0007669"/>
    <property type="project" value="InterPro"/>
</dbReference>
<reference evidence="9" key="2">
    <citation type="submission" date="2021-12" db="EMBL/GenBank/DDBJ databases">
        <title>Resequencing data analysis of finger millet.</title>
        <authorList>
            <person name="Hatakeyama M."/>
            <person name="Aluri S."/>
            <person name="Balachadran M.T."/>
            <person name="Sivarajan S.R."/>
            <person name="Poveda L."/>
            <person name="Shimizu-Inatsugi R."/>
            <person name="Schlapbach R."/>
            <person name="Sreeman S.M."/>
            <person name="Shimizu K.K."/>
        </authorList>
    </citation>
    <scope>NUCLEOTIDE SEQUENCE</scope>
</reference>
<dbReference type="PROSITE" id="PS00107">
    <property type="entry name" value="PROTEIN_KINASE_ATP"/>
    <property type="match status" value="1"/>
</dbReference>
<gene>
    <name evidence="9" type="primary">gb21406</name>
    <name evidence="9" type="ORF">PR202_gb21406</name>
</gene>
<dbReference type="InterPro" id="IPR011009">
    <property type="entry name" value="Kinase-like_dom_sf"/>
</dbReference>
<dbReference type="PROSITE" id="PS00108">
    <property type="entry name" value="PROTEIN_KINASE_ST"/>
    <property type="match status" value="1"/>
</dbReference>
<dbReference type="AlphaFoldDB" id="A0AAV5FD14"/>
<sequence>MHMARSSAHANKLSVAHNKFALLLLLLCAASTTISVAVAAGDWFTYSIPAFTGTSKDLMVLTNMTYVHSSLESLTPQELSGEGIVQLSQFVEFWRPTDDLEASFNTRFTLITREAPVSFIVLEERRLPGGPVSPGGPNPTRANGSLAFVMVDAVRSYGPQKLTASLNVTVTPHGSATAVTVWVEYQAYEHLLSVYVSQIGELRPPNALVNTSLGAGGHWSTANASVGFFAGRISVLNAGVQDWNLTVVFPLSSNSDGSRGLSFAAILSLVLGLAAAITIITATAVYLYLNSKYRRWKNELDKLAKVMQDLPGMPTQIEFTEIQKATRNFHDTMKLGKGGFGSVYRCTLPASASRTGQAMEVAVKKFTQEVEDRRYDDFLAEVSIINRLRHKNIVPLVGWSYDKGVPVLVYEYMTNGSLDQHLFRRGGNNGHDGHMDAAIWQWHTRYTIVRDVATGLHYVHHEHEPMVLHRDIKASNIMIDSSFRARLGDFGIACTVAANKSYVTGIAGTFGYIAPDYAMSHKATRQTDIYAFGVLILEVVTGKKNGDVLPDYDHITEWVWHLHREGMLLQAVDSNLAFWDKNRDDIISIDEAKRLLLLGLACTNPNPSSRPSMEEVVHVITKLVPAPQVPLERPKFVWPPEDWRTRNSVYSTAMSYCDRSSASTIIDLTQLSHELHSSSSMREQVSVHNGAPSRSV</sequence>
<feature type="binding site" evidence="5">
    <location>
        <position position="365"/>
    </location>
    <ligand>
        <name>ATP</name>
        <dbReference type="ChEBI" id="CHEBI:30616"/>
    </ligand>
</feature>
<dbReference type="Pfam" id="PF00069">
    <property type="entry name" value="Pkinase"/>
    <property type="match status" value="1"/>
</dbReference>
<dbReference type="Gene3D" id="3.30.200.20">
    <property type="entry name" value="Phosphorylase Kinase, domain 1"/>
    <property type="match status" value="1"/>
</dbReference>
<dbReference type="InterPro" id="IPR000719">
    <property type="entry name" value="Prot_kinase_dom"/>
</dbReference>
<evidence type="ECO:0000313" key="10">
    <source>
        <dbReference type="Proteomes" id="UP001054889"/>
    </source>
</evidence>
<dbReference type="FunFam" id="1.10.510.10:FF:000444">
    <property type="entry name" value="probable L-type lectin-domain containing receptor kinase S.5"/>
    <property type="match status" value="1"/>
</dbReference>